<dbReference type="EC" id="2.7.1.39" evidence="7 8"/>
<keyword evidence="4 7" id="KW-0547">Nucleotide-binding</keyword>
<sequence length="306" mass="33698">MSKKWKITVPGSTANLGPGFDSIGLSLSLYLELTVSLQDEWEIIHLSEGLPKEFELKNHLIYNVANETAKRYNKVMPSCRIEMTSQLPFARGIGSSAAAIVAGIEIANLLCDLQLSVQDKLNLSSQMEGHPDNATASVLGGLTISSMDEEGNVDTIHVHDLEASFVLFIPEVMLKTCEARDVLPSSFKRQYAVRASSGANMLAAALVLKDYKRIGKYMESDLFHEPFRADLIPHYHEIREEAKKAGAFGTALSGAGPTMISIIPNSIGEQFVEKMKERFPTHKIVLTKPDQRGVHVEEISSVSKIR</sequence>
<name>A0A4P6UN66_9BACL</name>
<feature type="domain" description="GHMP kinase N-terminal" evidence="9">
    <location>
        <begin position="60"/>
        <end position="141"/>
    </location>
</feature>
<dbReference type="RefSeq" id="WP_208650892.1">
    <property type="nucleotide sequence ID" value="NZ_CP036528.1"/>
</dbReference>
<dbReference type="Proteomes" id="UP000291151">
    <property type="component" value="Chromosome"/>
</dbReference>
<dbReference type="PIRSF" id="PIRSF000676">
    <property type="entry name" value="Homoser_kin"/>
    <property type="match status" value="1"/>
</dbReference>
<organism evidence="11 12">
    <name type="scientific">Ureibacillus thermophilus</name>
    <dbReference type="NCBI Taxonomy" id="367743"/>
    <lineage>
        <taxon>Bacteria</taxon>
        <taxon>Bacillati</taxon>
        <taxon>Bacillota</taxon>
        <taxon>Bacilli</taxon>
        <taxon>Bacillales</taxon>
        <taxon>Caryophanaceae</taxon>
        <taxon>Ureibacillus</taxon>
    </lineage>
</organism>
<keyword evidence="1 7" id="KW-0028">Amino-acid biosynthesis</keyword>
<dbReference type="Pfam" id="PF08544">
    <property type="entry name" value="GHMP_kinases_C"/>
    <property type="match status" value="1"/>
</dbReference>
<keyword evidence="2 7" id="KW-0808">Transferase</keyword>
<dbReference type="InterPro" id="IPR006204">
    <property type="entry name" value="GHMP_kinase_N_dom"/>
</dbReference>
<dbReference type="GO" id="GO:0005524">
    <property type="term" value="F:ATP binding"/>
    <property type="evidence" value="ECO:0007669"/>
    <property type="project" value="UniProtKB-UniRule"/>
</dbReference>
<dbReference type="SUPFAM" id="SSF54211">
    <property type="entry name" value="Ribosomal protein S5 domain 2-like"/>
    <property type="match status" value="1"/>
</dbReference>
<evidence type="ECO:0000256" key="7">
    <source>
        <dbReference type="HAMAP-Rule" id="MF_00384"/>
    </source>
</evidence>
<keyword evidence="7" id="KW-0963">Cytoplasm</keyword>
<reference evidence="11 12" key="1">
    <citation type="submission" date="2019-02" db="EMBL/GenBank/DDBJ databases">
        <title>Ureibacillus thermophilus.</title>
        <authorList>
            <person name="Sunny J.S."/>
            <person name="Natarajan A."/>
            <person name="Saleena L.M."/>
        </authorList>
    </citation>
    <scope>NUCLEOTIDE SEQUENCE [LARGE SCALE GENOMIC DNA]</scope>
    <source>
        <strain evidence="11 12">LM102</strain>
    </source>
</reference>
<evidence type="ECO:0000256" key="6">
    <source>
        <dbReference type="ARBA" id="ARBA00022840"/>
    </source>
</evidence>
<dbReference type="PANTHER" id="PTHR20861:SF1">
    <property type="entry name" value="HOMOSERINE KINASE"/>
    <property type="match status" value="1"/>
</dbReference>
<dbReference type="InterPro" id="IPR014721">
    <property type="entry name" value="Ribsml_uS5_D2-typ_fold_subgr"/>
</dbReference>
<dbReference type="PANTHER" id="PTHR20861">
    <property type="entry name" value="HOMOSERINE/4-DIPHOSPHOCYTIDYL-2-C-METHYL-D-ERYTHRITOL KINASE"/>
    <property type="match status" value="1"/>
</dbReference>
<accession>A0A4P6UN66</accession>
<evidence type="ECO:0000256" key="4">
    <source>
        <dbReference type="ARBA" id="ARBA00022741"/>
    </source>
</evidence>
<feature type="domain" description="GHMP kinase C-terminal" evidence="10">
    <location>
        <begin position="203"/>
        <end position="280"/>
    </location>
</feature>
<evidence type="ECO:0000313" key="11">
    <source>
        <dbReference type="EMBL" id="QBK24619.1"/>
    </source>
</evidence>
<dbReference type="InterPro" id="IPR020568">
    <property type="entry name" value="Ribosomal_Su5_D2-typ_SF"/>
</dbReference>
<gene>
    <name evidence="7" type="primary">thrB</name>
    <name evidence="11" type="ORF">DKZ56_01085</name>
</gene>
<dbReference type="AlphaFoldDB" id="A0A4P6UN66"/>
<evidence type="ECO:0000256" key="1">
    <source>
        <dbReference type="ARBA" id="ARBA00022605"/>
    </source>
</evidence>
<dbReference type="UniPathway" id="UPA00050">
    <property type="reaction ID" value="UER00064"/>
</dbReference>
<dbReference type="HAMAP" id="MF_00384">
    <property type="entry name" value="Homoser_kinase"/>
    <property type="match status" value="1"/>
</dbReference>
<keyword evidence="3 7" id="KW-0791">Threonine biosynthesis</keyword>
<dbReference type="GO" id="GO:0005737">
    <property type="term" value="C:cytoplasm"/>
    <property type="evidence" value="ECO:0007669"/>
    <property type="project" value="UniProtKB-SubCell"/>
</dbReference>
<protein>
    <recommendedName>
        <fullName evidence="7 8">Homoserine kinase</fullName>
        <shortName evidence="7">HK</shortName>
        <shortName evidence="7">HSK</shortName>
        <ecNumber evidence="7 8">2.7.1.39</ecNumber>
    </recommendedName>
</protein>
<dbReference type="GO" id="GO:0004413">
    <property type="term" value="F:homoserine kinase activity"/>
    <property type="evidence" value="ECO:0007669"/>
    <property type="project" value="UniProtKB-UniRule"/>
</dbReference>
<comment type="pathway">
    <text evidence="7">Amino-acid biosynthesis; L-threonine biosynthesis; L-threonine from L-aspartate: step 4/5.</text>
</comment>
<dbReference type="Gene3D" id="3.30.70.890">
    <property type="entry name" value="GHMP kinase, C-terminal domain"/>
    <property type="match status" value="1"/>
</dbReference>
<evidence type="ECO:0000256" key="5">
    <source>
        <dbReference type="ARBA" id="ARBA00022777"/>
    </source>
</evidence>
<dbReference type="KEGG" id="uth:DKZ56_01085"/>
<dbReference type="NCBIfam" id="TIGR00191">
    <property type="entry name" value="thrB"/>
    <property type="match status" value="1"/>
</dbReference>
<evidence type="ECO:0000259" key="10">
    <source>
        <dbReference type="Pfam" id="PF08544"/>
    </source>
</evidence>
<comment type="caution">
    <text evidence="7">Lacks conserved residue(s) required for the propagation of feature annotation.</text>
</comment>
<proteinExistence type="inferred from homology"/>
<dbReference type="InterPro" id="IPR036554">
    <property type="entry name" value="GHMP_kinase_C_sf"/>
</dbReference>
<dbReference type="Pfam" id="PF00288">
    <property type="entry name" value="GHMP_kinases_N"/>
    <property type="match status" value="1"/>
</dbReference>
<comment type="catalytic activity">
    <reaction evidence="7">
        <text>L-homoserine + ATP = O-phospho-L-homoserine + ADP + H(+)</text>
        <dbReference type="Rhea" id="RHEA:13985"/>
        <dbReference type="ChEBI" id="CHEBI:15378"/>
        <dbReference type="ChEBI" id="CHEBI:30616"/>
        <dbReference type="ChEBI" id="CHEBI:57476"/>
        <dbReference type="ChEBI" id="CHEBI:57590"/>
        <dbReference type="ChEBI" id="CHEBI:456216"/>
        <dbReference type="EC" id="2.7.1.39"/>
    </reaction>
</comment>
<evidence type="ECO:0000259" key="9">
    <source>
        <dbReference type="Pfam" id="PF00288"/>
    </source>
</evidence>
<dbReference type="SUPFAM" id="SSF55060">
    <property type="entry name" value="GHMP Kinase, C-terminal domain"/>
    <property type="match status" value="1"/>
</dbReference>
<evidence type="ECO:0000256" key="2">
    <source>
        <dbReference type="ARBA" id="ARBA00022679"/>
    </source>
</evidence>
<keyword evidence="5 7" id="KW-0418">Kinase</keyword>
<dbReference type="InterPro" id="IPR000870">
    <property type="entry name" value="Homoserine_kinase"/>
</dbReference>
<dbReference type="InterPro" id="IPR013750">
    <property type="entry name" value="GHMP_kinase_C_dom"/>
</dbReference>
<evidence type="ECO:0000313" key="12">
    <source>
        <dbReference type="Proteomes" id="UP000291151"/>
    </source>
</evidence>
<dbReference type="Gene3D" id="3.30.230.10">
    <property type="match status" value="1"/>
</dbReference>
<keyword evidence="12" id="KW-1185">Reference proteome</keyword>
<dbReference type="GO" id="GO:0009088">
    <property type="term" value="P:threonine biosynthetic process"/>
    <property type="evidence" value="ECO:0007669"/>
    <property type="project" value="UniProtKB-UniRule"/>
</dbReference>
<dbReference type="EMBL" id="CP036528">
    <property type="protein sequence ID" value="QBK24619.1"/>
    <property type="molecule type" value="Genomic_DNA"/>
</dbReference>
<evidence type="ECO:0000256" key="8">
    <source>
        <dbReference type="NCBIfam" id="TIGR00191"/>
    </source>
</evidence>
<comment type="subcellular location">
    <subcellularLocation>
        <location evidence="7">Cytoplasm</location>
    </subcellularLocation>
</comment>
<comment type="function">
    <text evidence="7">Catalyzes the ATP-dependent phosphorylation of L-homoserine to L-homoserine phosphate.</text>
</comment>
<evidence type="ECO:0000256" key="3">
    <source>
        <dbReference type="ARBA" id="ARBA00022697"/>
    </source>
</evidence>
<dbReference type="PRINTS" id="PR00958">
    <property type="entry name" value="HOMSERKINASE"/>
</dbReference>
<comment type="similarity">
    <text evidence="7">Belongs to the GHMP kinase family. Homoserine kinase subfamily.</text>
</comment>
<keyword evidence="6 7" id="KW-0067">ATP-binding</keyword>